<feature type="compositionally biased region" description="Low complexity" evidence="8">
    <location>
        <begin position="1"/>
        <end position="16"/>
    </location>
</feature>
<organism evidence="10 11">
    <name type="scientific">Puccinia graminis f. sp. tritici</name>
    <dbReference type="NCBI Taxonomy" id="56615"/>
    <lineage>
        <taxon>Eukaryota</taxon>
        <taxon>Fungi</taxon>
        <taxon>Dikarya</taxon>
        <taxon>Basidiomycota</taxon>
        <taxon>Pucciniomycotina</taxon>
        <taxon>Pucciniomycetes</taxon>
        <taxon>Pucciniales</taxon>
        <taxon>Pucciniaceae</taxon>
        <taxon>Puccinia</taxon>
    </lineage>
</organism>
<proteinExistence type="inferred from homology"/>
<dbReference type="SUPFAM" id="SSF48334">
    <property type="entry name" value="DNA repair protein MutS, domain III"/>
    <property type="match status" value="1"/>
</dbReference>
<dbReference type="FunFam" id="3.30.420.110:FF:000013">
    <property type="entry name" value="DNA mismatch repair protein"/>
    <property type="match status" value="1"/>
</dbReference>
<evidence type="ECO:0000313" key="10">
    <source>
        <dbReference type="EMBL" id="KAA1108390.1"/>
    </source>
</evidence>
<dbReference type="GO" id="GO:0006298">
    <property type="term" value="P:mismatch repair"/>
    <property type="evidence" value="ECO:0007669"/>
    <property type="project" value="InterPro"/>
</dbReference>
<dbReference type="Gene3D" id="3.40.1170.10">
    <property type="entry name" value="DNA repair protein MutS, domain I"/>
    <property type="match status" value="1"/>
</dbReference>
<evidence type="ECO:0000259" key="9">
    <source>
        <dbReference type="PROSITE" id="PS00486"/>
    </source>
</evidence>
<dbReference type="Gene3D" id="3.30.420.110">
    <property type="entry name" value="MutS, connector domain"/>
    <property type="match status" value="1"/>
</dbReference>
<dbReference type="NCBIfam" id="NF003810">
    <property type="entry name" value="PRK05399.1"/>
    <property type="match status" value="1"/>
</dbReference>
<keyword evidence="2 6" id="KW-0547">Nucleotide-binding</keyword>
<dbReference type="InterPro" id="IPR017261">
    <property type="entry name" value="DNA_mismatch_repair_MutS/MSH"/>
</dbReference>
<dbReference type="Gene3D" id="1.10.1420.10">
    <property type="match status" value="2"/>
</dbReference>
<accession>A0A5B0Q546</accession>
<protein>
    <recommendedName>
        <fullName evidence="6">DNA mismatch repair protein</fullName>
    </recommendedName>
</protein>
<evidence type="ECO:0000256" key="1">
    <source>
        <dbReference type="ARBA" id="ARBA00006271"/>
    </source>
</evidence>
<evidence type="ECO:0000256" key="8">
    <source>
        <dbReference type="SAM" id="MobiDB-lite"/>
    </source>
</evidence>
<dbReference type="Pfam" id="PF05192">
    <property type="entry name" value="MutS_III"/>
    <property type="match status" value="1"/>
</dbReference>
<dbReference type="GO" id="GO:0005524">
    <property type="term" value="F:ATP binding"/>
    <property type="evidence" value="ECO:0007669"/>
    <property type="project" value="UniProtKB-UniRule"/>
</dbReference>
<dbReference type="InterPro" id="IPR000432">
    <property type="entry name" value="DNA_mismatch_repair_MutS_C"/>
</dbReference>
<comment type="function">
    <text evidence="6 7">Component of the post-replicative DNA mismatch repair system (MMR).</text>
</comment>
<dbReference type="InterPro" id="IPR007860">
    <property type="entry name" value="DNA_mmatch_repair_MutS_con_dom"/>
</dbReference>
<evidence type="ECO:0000256" key="3">
    <source>
        <dbReference type="ARBA" id="ARBA00022763"/>
    </source>
</evidence>
<dbReference type="InterPro" id="IPR007861">
    <property type="entry name" value="DNA_mismatch_repair_MutS_clamp"/>
</dbReference>
<evidence type="ECO:0000256" key="4">
    <source>
        <dbReference type="ARBA" id="ARBA00022840"/>
    </source>
</evidence>
<dbReference type="GO" id="GO:0030983">
    <property type="term" value="F:mismatched DNA binding"/>
    <property type="evidence" value="ECO:0007669"/>
    <property type="project" value="UniProtKB-UniRule"/>
</dbReference>
<evidence type="ECO:0000313" key="11">
    <source>
        <dbReference type="Proteomes" id="UP000324748"/>
    </source>
</evidence>
<dbReference type="InterPro" id="IPR036187">
    <property type="entry name" value="DNA_mismatch_repair_MutS_sf"/>
</dbReference>
<keyword evidence="3 6" id="KW-0227">DNA damage</keyword>
<dbReference type="AlphaFoldDB" id="A0A5B0Q546"/>
<dbReference type="PIRSF" id="PIRSF037677">
    <property type="entry name" value="DNA_mis_repair_Msh6"/>
    <property type="match status" value="1"/>
</dbReference>
<dbReference type="PROSITE" id="PS00486">
    <property type="entry name" value="DNA_MISMATCH_REPAIR_2"/>
    <property type="match status" value="1"/>
</dbReference>
<dbReference type="GO" id="GO:0032301">
    <property type="term" value="C:MutSalpha complex"/>
    <property type="evidence" value="ECO:0007669"/>
    <property type="project" value="TreeGrafter"/>
</dbReference>
<dbReference type="Pfam" id="PF05190">
    <property type="entry name" value="MutS_IV"/>
    <property type="match status" value="1"/>
</dbReference>
<feature type="region of interest" description="Disordered" evidence="8">
    <location>
        <begin position="336"/>
        <end position="356"/>
    </location>
</feature>
<dbReference type="InterPro" id="IPR016151">
    <property type="entry name" value="DNA_mismatch_repair_MutS_N"/>
</dbReference>
<dbReference type="SUPFAM" id="SSF53150">
    <property type="entry name" value="DNA repair protein MutS, domain II"/>
    <property type="match status" value="1"/>
</dbReference>
<dbReference type="InterPro" id="IPR036678">
    <property type="entry name" value="MutS_con_dom_sf"/>
</dbReference>
<feature type="compositionally biased region" description="Low complexity" evidence="8">
    <location>
        <begin position="166"/>
        <end position="183"/>
    </location>
</feature>
<dbReference type="Pfam" id="PF00488">
    <property type="entry name" value="MutS_V"/>
    <property type="match status" value="1"/>
</dbReference>
<feature type="domain" description="DNA mismatch repair proteins mutS family" evidence="9">
    <location>
        <begin position="969"/>
        <end position="985"/>
    </location>
</feature>
<keyword evidence="4 6" id="KW-0067">ATP-binding</keyword>
<dbReference type="OrthoDB" id="121051at2759"/>
<dbReference type="Pfam" id="PF05188">
    <property type="entry name" value="MutS_II"/>
    <property type="match status" value="1"/>
</dbReference>
<feature type="region of interest" description="Disordered" evidence="8">
    <location>
        <begin position="1"/>
        <end position="204"/>
    </location>
</feature>
<evidence type="ECO:0000256" key="2">
    <source>
        <dbReference type="ARBA" id="ARBA00022741"/>
    </source>
</evidence>
<dbReference type="SUPFAM" id="SSF55271">
    <property type="entry name" value="DNA repair protein MutS, domain I"/>
    <property type="match status" value="1"/>
</dbReference>
<comment type="similarity">
    <text evidence="1 6 7">Belongs to the DNA mismatch repair MutS family.</text>
</comment>
<dbReference type="InterPro" id="IPR007695">
    <property type="entry name" value="DNA_mismatch_repair_MutS-lik_N"/>
</dbReference>
<dbReference type="Proteomes" id="UP000324748">
    <property type="component" value="Unassembled WGS sequence"/>
</dbReference>
<dbReference type="SMART" id="SM00533">
    <property type="entry name" value="MUTSd"/>
    <property type="match status" value="1"/>
</dbReference>
<dbReference type="FunFam" id="3.40.50.300:FF:001752">
    <property type="entry name" value="DNA mismatch repair protein"/>
    <property type="match status" value="1"/>
</dbReference>
<evidence type="ECO:0000256" key="7">
    <source>
        <dbReference type="RuleBase" id="RU003756"/>
    </source>
</evidence>
<feature type="compositionally biased region" description="Acidic residues" evidence="8">
    <location>
        <begin position="61"/>
        <end position="71"/>
    </location>
</feature>
<dbReference type="InterPro" id="IPR007696">
    <property type="entry name" value="DNA_mismatch_repair_MutS_core"/>
</dbReference>
<dbReference type="Gene3D" id="3.40.50.300">
    <property type="entry name" value="P-loop containing nucleotide triphosphate hydrolases"/>
    <property type="match status" value="1"/>
</dbReference>
<dbReference type="InterPro" id="IPR045076">
    <property type="entry name" value="MutS"/>
</dbReference>
<reference evidence="10 11" key="1">
    <citation type="submission" date="2019-05" db="EMBL/GenBank/DDBJ databases">
        <title>Emergence of the Ug99 lineage of the wheat stem rust pathogen through somatic hybridization.</title>
        <authorList>
            <person name="Li F."/>
            <person name="Upadhyaya N.M."/>
            <person name="Sperschneider J."/>
            <person name="Matny O."/>
            <person name="Nguyen-Phuc H."/>
            <person name="Mago R."/>
            <person name="Raley C."/>
            <person name="Miller M.E."/>
            <person name="Silverstein K.A.T."/>
            <person name="Henningsen E."/>
            <person name="Hirsch C.D."/>
            <person name="Visser B."/>
            <person name="Pretorius Z.A."/>
            <person name="Steffenson B.J."/>
            <person name="Schwessinger B."/>
            <person name="Dodds P.N."/>
            <person name="Figueroa M."/>
        </authorList>
    </citation>
    <scope>NUCLEOTIDE SEQUENCE [LARGE SCALE GENOMIC DNA]</scope>
    <source>
        <strain evidence="10">21-0</strain>
    </source>
</reference>
<feature type="compositionally biased region" description="Polar residues" evidence="8">
    <location>
        <begin position="116"/>
        <end position="127"/>
    </location>
</feature>
<dbReference type="SMART" id="SM00534">
    <property type="entry name" value="MUTSac"/>
    <property type="match status" value="1"/>
</dbReference>
<feature type="compositionally biased region" description="Acidic residues" evidence="8">
    <location>
        <begin position="144"/>
        <end position="157"/>
    </location>
</feature>
<dbReference type="Pfam" id="PF01624">
    <property type="entry name" value="MutS_I"/>
    <property type="match status" value="1"/>
</dbReference>
<dbReference type="GO" id="GO:0140664">
    <property type="term" value="F:ATP-dependent DNA damage sensor activity"/>
    <property type="evidence" value="ECO:0007669"/>
    <property type="project" value="InterPro"/>
</dbReference>
<name>A0A5B0Q546_PUCGR</name>
<dbReference type="PANTHER" id="PTHR11361">
    <property type="entry name" value="DNA MISMATCH REPAIR PROTEIN MUTS FAMILY MEMBER"/>
    <property type="match status" value="1"/>
</dbReference>
<keyword evidence="11" id="KW-1185">Reference proteome</keyword>
<comment type="caution">
    <text evidence="10">The sequence shown here is derived from an EMBL/GenBank/DDBJ whole genome shotgun (WGS) entry which is preliminary data.</text>
</comment>
<keyword evidence="6 7" id="KW-0234">DNA repair</keyword>
<evidence type="ECO:0000256" key="6">
    <source>
        <dbReference type="PIRNR" id="PIRNR037677"/>
    </source>
</evidence>
<dbReference type="EMBL" id="VSWC01000028">
    <property type="protein sequence ID" value="KAA1108390.1"/>
    <property type="molecule type" value="Genomic_DNA"/>
</dbReference>
<keyword evidence="5 6" id="KW-0238">DNA-binding</keyword>
<evidence type="ECO:0000256" key="5">
    <source>
        <dbReference type="ARBA" id="ARBA00023125"/>
    </source>
</evidence>
<sequence>MSSSKSKPTSSNNKLKQSTLGGFFQKSAAPVKSSKPLSSDSRVNDLSSDPDTKHPTTESNNDNEEEEDDGGVVERSRAAARGKRKSIVVAGSSSEDEVTSASRSRVPASKKARYSCASSASGASTPKSFGDGFSSHASTAGPSEADDDEVDDEDEEDKPSSKPKSKASAAKSNKSSSSIAKSKFGQSATNPDKPKSEATGEAPWKQGPWAFLRDIKDADGNPMGSPEYDPRTLFISKKDWASMTPFEVQFWEIKRNHFDTVLFFQKGKFAELYEGDALIGHQEFDLKITKRVKMSMVGVPETSVDFWIAKFLAKGYKVGKVDQCETALGAEMRNKGSLPTSKYAKPPPQQKGSGKEIVRRELRSVVTSGTIVDGNILTDDSATCLLAIKESTNSDLPVFGVIIMDAATAEFNLTHFEDSANRTHLETIMSRFKPKEILHEKSGLSPATLRVLRNTASSDCTWTALKSDEFLEPDECVCRLTELFQESGGQIPQVFQSFNNKLETMQALGGLLWYLKQLNLDKDLLTCKNVKEMDAFRCSRTMHLDGKTISDLELLQSDGSEESRLLKLLNRCVTSFGKRLFRHWLCSPLQDGDAIRARLDAVDFLMNNPSFEEKFSTLSGLPDLERLISRVHAGACTVPNFLKVLKAFEKICSTIQELRQLIDETPAMLLKELMDALPDTDKLLQNLEDMFTLNDDRRELLPLEGKDESYDMALEEEREAEKALKAELKAAKKLLKTDDVVYKDIGIKDIYQIQVSAKVKAPSNWTKMSGTKDCARYYSPQSAQLVKKLKQAREKKSCALKDFHLKVFLAFDENYLIWLQVVKSVAQLDCVLSLAKASIGLGETTCRPKIVDSDEAMVKFVTLRHPCTVGRDDSDFISNDVSVGGDECRMILLTGPNMAGKSTLLRMTCVATILAQIGCYVPAESAVISPVDRICTRMGASDHIFAHASTFKVEMDDARKILKEATSKSLVILDELGRGTSTFDGHAIAFAVLHRLATHSNCLGFFATHYSALTEDFRAHANIATKYMLTNVDEVTREVVFLYKFSSGVSPRSYGPHVAKMAGIPSKIVQRAISISEKFEKETKDRTELSAKQSNHRLLNLVLQADTAFLINLVKNGGFNQPASVKENLNTIDRILLGFQKFQFHN</sequence>
<dbReference type="PANTHER" id="PTHR11361:SF148">
    <property type="entry name" value="DNA MISMATCH REPAIR PROTEIN MSH6"/>
    <property type="match status" value="1"/>
</dbReference>
<gene>
    <name evidence="10" type="primary">MSH6_2</name>
    <name evidence="10" type="ORF">PGT21_011016</name>
</gene>
<dbReference type="SUPFAM" id="SSF52540">
    <property type="entry name" value="P-loop containing nucleoside triphosphate hydrolases"/>
    <property type="match status" value="1"/>
</dbReference>
<dbReference type="InterPro" id="IPR027417">
    <property type="entry name" value="P-loop_NTPase"/>
</dbReference>
<feature type="compositionally biased region" description="Polar residues" evidence="8">
    <location>
        <begin position="35"/>
        <end position="49"/>
    </location>
</feature>